<dbReference type="VEuPathDB" id="FungiDB:KRP23_2206"/>
<dbReference type="Gene3D" id="2.130.10.10">
    <property type="entry name" value="YVTN repeat-like/Quinoprotein amine dehydrogenase"/>
    <property type="match status" value="1"/>
</dbReference>
<dbReference type="PANTHER" id="PTHR30344">
    <property type="entry name" value="6-PHOSPHOGLUCONOLACTONASE-RELATED"/>
    <property type="match status" value="1"/>
</dbReference>
<dbReference type="PANTHER" id="PTHR30344:SF1">
    <property type="entry name" value="6-PHOSPHOGLUCONOLACTONASE"/>
    <property type="match status" value="1"/>
</dbReference>
<evidence type="ECO:0000313" key="4">
    <source>
        <dbReference type="Proteomes" id="UP000005238"/>
    </source>
</evidence>
<evidence type="ECO:0000256" key="1">
    <source>
        <dbReference type="ARBA" id="ARBA00005564"/>
    </source>
</evidence>
<accession>H3H2N4</accession>
<reference evidence="3" key="2">
    <citation type="submission" date="2015-06" db="UniProtKB">
        <authorList>
            <consortium name="EnsemblProtists"/>
        </authorList>
    </citation>
    <scope>IDENTIFICATION</scope>
    <source>
        <strain evidence="3">Pr102</strain>
    </source>
</reference>
<dbReference type="VEuPathDB" id="FungiDB:KRP22_7942"/>
<feature type="signal peptide" evidence="2">
    <location>
        <begin position="1"/>
        <end position="19"/>
    </location>
</feature>
<dbReference type="AlphaFoldDB" id="H3H2N4"/>
<evidence type="ECO:0000256" key="2">
    <source>
        <dbReference type="SAM" id="SignalP"/>
    </source>
</evidence>
<proteinExistence type="inferred from homology"/>
<comment type="similarity">
    <text evidence="1">Belongs to the cycloisomerase 2 family.</text>
</comment>
<dbReference type="FunFam" id="2.130.10.10:FF:000306">
    <property type="entry name" value="3-carboxymuconate cyclase"/>
    <property type="match status" value="1"/>
</dbReference>
<dbReference type="InterPro" id="IPR015943">
    <property type="entry name" value="WD40/YVTN_repeat-like_dom_sf"/>
</dbReference>
<dbReference type="InterPro" id="IPR011048">
    <property type="entry name" value="Haem_d1_sf"/>
</dbReference>
<dbReference type="EnsemblProtists" id="Phyra84654">
    <property type="protein sequence ID" value="Phyra84654"/>
    <property type="gene ID" value="Phyra84654"/>
</dbReference>
<dbReference type="STRING" id="164328.H3H2N4"/>
<dbReference type="OMA" id="AWVGTYN"/>
<dbReference type="EMBL" id="DS566117">
    <property type="status" value="NOT_ANNOTATED_CDS"/>
    <property type="molecule type" value="Genomic_DNA"/>
</dbReference>
<dbReference type="Proteomes" id="UP000005238">
    <property type="component" value="Unassembled WGS sequence"/>
</dbReference>
<name>H3H2N4_PHYRM</name>
<dbReference type="GO" id="GO:0017057">
    <property type="term" value="F:6-phosphogluconolactonase activity"/>
    <property type="evidence" value="ECO:0000318"/>
    <property type="project" value="GO_Central"/>
</dbReference>
<dbReference type="eggNOG" id="ENOG502QQCI">
    <property type="taxonomic scope" value="Eukaryota"/>
</dbReference>
<dbReference type="InParanoid" id="H3H2N4"/>
<keyword evidence="4" id="KW-1185">Reference proteome</keyword>
<dbReference type="OrthoDB" id="9972196at2759"/>
<organism evidence="3 4">
    <name type="scientific">Phytophthora ramorum</name>
    <name type="common">Sudden oak death agent</name>
    <dbReference type="NCBI Taxonomy" id="164328"/>
    <lineage>
        <taxon>Eukaryota</taxon>
        <taxon>Sar</taxon>
        <taxon>Stramenopiles</taxon>
        <taxon>Oomycota</taxon>
        <taxon>Peronosporomycetes</taxon>
        <taxon>Peronosporales</taxon>
        <taxon>Peronosporaceae</taxon>
        <taxon>Phytophthora</taxon>
    </lineage>
</organism>
<dbReference type="InterPro" id="IPR050282">
    <property type="entry name" value="Cycloisomerase_2"/>
</dbReference>
<protein>
    <recommendedName>
        <fullName evidence="5">6-phosphogluconolactonase</fullName>
    </recommendedName>
</protein>
<dbReference type="InterPro" id="IPR019405">
    <property type="entry name" value="Lactonase_7-beta_prop"/>
</dbReference>
<dbReference type="RefSeq" id="XP_067749549.1">
    <property type="nucleotide sequence ID" value="XM_067886912.1"/>
</dbReference>
<reference evidence="4" key="1">
    <citation type="journal article" date="2006" name="Science">
        <title>Phytophthora genome sequences uncover evolutionary origins and mechanisms of pathogenesis.</title>
        <authorList>
            <person name="Tyler B.M."/>
            <person name="Tripathy S."/>
            <person name="Zhang X."/>
            <person name="Dehal P."/>
            <person name="Jiang R.H."/>
            <person name="Aerts A."/>
            <person name="Arredondo F.D."/>
            <person name="Baxter L."/>
            <person name="Bensasson D."/>
            <person name="Beynon J.L."/>
            <person name="Chapman J."/>
            <person name="Damasceno C.M."/>
            <person name="Dorrance A.E."/>
            <person name="Dou D."/>
            <person name="Dickerman A.W."/>
            <person name="Dubchak I.L."/>
            <person name="Garbelotto M."/>
            <person name="Gijzen M."/>
            <person name="Gordon S.G."/>
            <person name="Govers F."/>
            <person name="Grunwald N.J."/>
            <person name="Huang W."/>
            <person name="Ivors K.L."/>
            <person name="Jones R.W."/>
            <person name="Kamoun S."/>
            <person name="Krampis K."/>
            <person name="Lamour K.H."/>
            <person name="Lee M.K."/>
            <person name="McDonald W.H."/>
            <person name="Medina M."/>
            <person name="Meijer H.J."/>
            <person name="Nordberg E.K."/>
            <person name="Maclean D.J."/>
            <person name="Ospina-Giraldo M.D."/>
            <person name="Morris P.F."/>
            <person name="Phuntumart V."/>
            <person name="Putnam N.H."/>
            <person name="Rash S."/>
            <person name="Rose J.K."/>
            <person name="Sakihama Y."/>
            <person name="Salamov A.A."/>
            <person name="Savidor A."/>
            <person name="Scheuring C.F."/>
            <person name="Smith B.M."/>
            <person name="Sobral B.W."/>
            <person name="Terry A."/>
            <person name="Torto-Alalibo T.A."/>
            <person name="Win J."/>
            <person name="Xu Z."/>
            <person name="Zhang H."/>
            <person name="Grigoriev I.V."/>
            <person name="Rokhsar D.S."/>
            <person name="Boore J.L."/>
        </authorList>
    </citation>
    <scope>NUCLEOTIDE SEQUENCE [LARGE SCALE GENOMIC DNA]</scope>
    <source>
        <strain evidence="4">Pr102</strain>
    </source>
</reference>
<evidence type="ECO:0008006" key="5">
    <source>
        <dbReference type="Google" id="ProtNLM"/>
    </source>
</evidence>
<dbReference type="SUPFAM" id="SSF51004">
    <property type="entry name" value="C-terminal (heme d1) domain of cytochrome cd1-nitrite reductase"/>
    <property type="match status" value="1"/>
</dbReference>
<dbReference type="GeneID" id="94222734"/>
<sequence>MHLPSLLLGLAAAVTGVSAGSPKQEQTASQPILFAATYTRDEGWLNGTGKGIYTYKLDTSDGSLTPFGVTPLGINPMYVQGSTKAFSTGERVIYAINAVSDESPTNPGTQTGYVSALTLNTDGTLELLNTLETHGGSPTHISLSPGEDFLVVSNYAGSLSMFPLNDDGSLANETFHQEFPNGSEIVMDQQATGHIHSTTWLPNSKHVVAANLGSDELLQYKLDEKKQTLKSLATVARPPGSGPRHMALHPDGNIAYVVDEISNTVGVYGINKKKALLSSASVQNITTLPEDFTNSSTSADIHLSSNGKFLYTSNRGHDSIAMFSIDKTDGTLTSLGWESTRGTVPRGFTIYGDWLIVANQNSNDMYVFAVNSKTGLLSYTGNSYEIGTAVCLYVAEY</sequence>
<dbReference type="Pfam" id="PF10282">
    <property type="entry name" value="Lactonase"/>
    <property type="match status" value="1"/>
</dbReference>
<evidence type="ECO:0000313" key="3">
    <source>
        <dbReference type="EnsemblProtists" id="Phyra84654"/>
    </source>
</evidence>
<dbReference type="HOGENOM" id="CLU_038716_5_1_1"/>
<feature type="chain" id="PRO_5003586381" description="6-phosphogluconolactonase" evidence="2">
    <location>
        <begin position="20"/>
        <end position="397"/>
    </location>
</feature>
<keyword evidence="2" id="KW-0732">Signal</keyword>